<keyword evidence="4" id="KW-1185">Reference proteome</keyword>
<protein>
    <submittedName>
        <fullName evidence="3">Uncharacterized protein</fullName>
    </submittedName>
</protein>
<keyword evidence="2" id="KW-1133">Transmembrane helix</keyword>
<dbReference type="EMBL" id="BONF01000028">
    <property type="protein sequence ID" value="GIF83274.1"/>
    <property type="molecule type" value="Genomic_DNA"/>
</dbReference>
<dbReference type="Proteomes" id="UP000601223">
    <property type="component" value="Unassembled WGS sequence"/>
</dbReference>
<organism evidence="3 4">
    <name type="scientific">Catellatospora bangladeshensis</name>
    <dbReference type="NCBI Taxonomy" id="310355"/>
    <lineage>
        <taxon>Bacteria</taxon>
        <taxon>Bacillati</taxon>
        <taxon>Actinomycetota</taxon>
        <taxon>Actinomycetes</taxon>
        <taxon>Micromonosporales</taxon>
        <taxon>Micromonosporaceae</taxon>
        <taxon>Catellatospora</taxon>
    </lineage>
</organism>
<comment type="caution">
    <text evidence="3">The sequence shown here is derived from an EMBL/GenBank/DDBJ whole genome shotgun (WGS) entry which is preliminary data.</text>
</comment>
<keyword evidence="2" id="KW-0812">Transmembrane</keyword>
<feature type="region of interest" description="Disordered" evidence="1">
    <location>
        <begin position="68"/>
        <end position="90"/>
    </location>
</feature>
<reference evidence="3 4" key="1">
    <citation type="submission" date="2021-01" db="EMBL/GenBank/DDBJ databases">
        <title>Whole genome shotgun sequence of Catellatospora bangladeshensis NBRC 107357.</title>
        <authorList>
            <person name="Komaki H."/>
            <person name="Tamura T."/>
        </authorList>
    </citation>
    <scope>NUCLEOTIDE SEQUENCE [LARGE SCALE GENOMIC DNA]</scope>
    <source>
        <strain evidence="3 4">NBRC 107357</strain>
    </source>
</reference>
<dbReference type="AlphaFoldDB" id="A0A8J3JU95"/>
<feature type="transmembrane region" description="Helical" evidence="2">
    <location>
        <begin position="23"/>
        <end position="48"/>
    </location>
</feature>
<sequence>MLWLAVLCAGAGAAEQPGLGGVLAGAAVLLLVSTLAVAAACGFGALPAGRAGLDTALRELARRTGVLRQRDPDAAGRPRPRAPSLTPLAC</sequence>
<evidence type="ECO:0000313" key="3">
    <source>
        <dbReference type="EMBL" id="GIF83274.1"/>
    </source>
</evidence>
<gene>
    <name evidence="3" type="ORF">Cba03nite_46230</name>
</gene>
<accession>A0A8J3JU95</accession>
<dbReference type="InterPro" id="IPR045635">
    <property type="entry name" value="DUF6412"/>
</dbReference>
<dbReference type="Pfam" id="PF19950">
    <property type="entry name" value="DUF6412"/>
    <property type="match status" value="1"/>
</dbReference>
<evidence type="ECO:0000313" key="4">
    <source>
        <dbReference type="Proteomes" id="UP000601223"/>
    </source>
</evidence>
<evidence type="ECO:0000256" key="2">
    <source>
        <dbReference type="SAM" id="Phobius"/>
    </source>
</evidence>
<keyword evidence="2" id="KW-0472">Membrane</keyword>
<proteinExistence type="predicted"/>
<name>A0A8J3JU95_9ACTN</name>
<evidence type="ECO:0000256" key="1">
    <source>
        <dbReference type="SAM" id="MobiDB-lite"/>
    </source>
</evidence>